<dbReference type="EMBL" id="ML211416">
    <property type="protein sequence ID" value="TFK83167.1"/>
    <property type="molecule type" value="Genomic_DNA"/>
</dbReference>
<organism evidence="1 2">
    <name type="scientific">Polyporus arcularius HHB13444</name>
    <dbReference type="NCBI Taxonomy" id="1314778"/>
    <lineage>
        <taxon>Eukaryota</taxon>
        <taxon>Fungi</taxon>
        <taxon>Dikarya</taxon>
        <taxon>Basidiomycota</taxon>
        <taxon>Agaricomycotina</taxon>
        <taxon>Agaricomycetes</taxon>
        <taxon>Polyporales</taxon>
        <taxon>Polyporaceae</taxon>
        <taxon>Polyporus</taxon>
    </lineage>
</organism>
<dbReference type="InParanoid" id="A0A5C3P2U3"/>
<dbReference type="AlphaFoldDB" id="A0A5C3P2U3"/>
<evidence type="ECO:0000313" key="1">
    <source>
        <dbReference type="EMBL" id="TFK83167.1"/>
    </source>
</evidence>
<dbReference type="Proteomes" id="UP000308197">
    <property type="component" value="Unassembled WGS sequence"/>
</dbReference>
<reference evidence="1 2" key="1">
    <citation type="journal article" date="2019" name="Nat. Ecol. Evol.">
        <title>Megaphylogeny resolves global patterns of mushroom evolution.</title>
        <authorList>
            <person name="Varga T."/>
            <person name="Krizsan K."/>
            <person name="Foldi C."/>
            <person name="Dima B."/>
            <person name="Sanchez-Garcia M."/>
            <person name="Sanchez-Ramirez S."/>
            <person name="Szollosi G.J."/>
            <person name="Szarkandi J.G."/>
            <person name="Papp V."/>
            <person name="Albert L."/>
            <person name="Andreopoulos W."/>
            <person name="Angelini C."/>
            <person name="Antonin V."/>
            <person name="Barry K.W."/>
            <person name="Bougher N.L."/>
            <person name="Buchanan P."/>
            <person name="Buyck B."/>
            <person name="Bense V."/>
            <person name="Catcheside P."/>
            <person name="Chovatia M."/>
            <person name="Cooper J."/>
            <person name="Damon W."/>
            <person name="Desjardin D."/>
            <person name="Finy P."/>
            <person name="Geml J."/>
            <person name="Haridas S."/>
            <person name="Hughes K."/>
            <person name="Justo A."/>
            <person name="Karasinski D."/>
            <person name="Kautmanova I."/>
            <person name="Kiss B."/>
            <person name="Kocsube S."/>
            <person name="Kotiranta H."/>
            <person name="LaButti K.M."/>
            <person name="Lechner B.E."/>
            <person name="Liimatainen K."/>
            <person name="Lipzen A."/>
            <person name="Lukacs Z."/>
            <person name="Mihaltcheva S."/>
            <person name="Morgado L.N."/>
            <person name="Niskanen T."/>
            <person name="Noordeloos M.E."/>
            <person name="Ohm R.A."/>
            <person name="Ortiz-Santana B."/>
            <person name="Ovrebo C."/>
            <person name="Racz N."/>
            <person name="Riley R."/>
            <person name="Savchenko A."/>
            <person name="Shiryaev A."/>
            <person name="Soop K."/>
            <person name="Spirin V."/>
            <person name="Szebenyi C."/>
            <person name="Tomsovsky M."/>
            <person name="Tulloss R.E."/>
            <person name="Uehling J."/>
            <person name="Grigoriev I.V."/>
            <person name="Vagvolgyi C."/>
            <person name="Papp T."/>
            <person name="Martin F.M."/>
            <person name="Miettinen O."/>
            <person name="Hibbett D.S."/>
            <person name="Nagy L.G."/>
        </authorList>
    </citation>
    <scope>NUCLEOTIDE SEQUENCE [LARGE SCALE GENOMIC DNA]</scope>
    <source>
        <strain evidence="1 2">HHB13444</strain>
    </source>
</reference>
<protein>
    <submittedName>
        <fullName evidence="1">Uncharacterized protein</fullName>
    </submittedName>
</protein>
<keyword evidence="2" id="KW-1185">Reference proteome</keyword>
<evidence type="ECO:0000313" key="2">
    <source>
        <dbReference type="Proteomes" id="UP000308197"/>
    </source>
</evidence>
<name>A0A5C3P2U3_9APHY</name>
<gene>
    <name evidence="1" type="ORF">K466DRAFT_589958</name>
</gene>
<sequence length="61" mass="6937">MDPGCCPTLRHVSIDVESRGLRAWERVKRGQWQQELSASQGRELWSQKTPTALSFALILDP</sequence>
<accession>A0A5C3P2U3</accession>
<proteinExistence type="predicted"/>